<dbReference type="PANTHER" id="PTHR37825:SF1">
    <property type="entry name" value="TRNA(MET) CYTIDINE ACETATE LIGASE"/>
    <property type="match status" value="1"/>
</dbReference>
<sequence>MRVVGLIVEYNPFHNGHLYHLQQAKKITNADYVVAVMSGDFLQRGMPAIMDKWERTHMAIDNGVDLVIQLPTFFSTGSAEFFARGAIEILNRLGIVDTICFGSECGQVDLLKEIASVLVNEPPFFKESLMKHLGTGLSFPNARSKALVDYFSFIQEDHLELIHVLNSPNNILGIEYIKSLIESKSTIMPYTFKRKVSGYHDKSMEQNIASATGIRHFLNESNALQDLMHTVPKATYRIMNQYHNKKFPLFIDDFSSYLFYKLLNASPKDLMKYVDVSEGLEDRILNYSKECDCITTLIDRVKTKRFTYTRIQRALIHILLDIEQNDLDYYMSYNRMPYIKLLGFKKDSQRLLKSIKNNCDTPIVSNVNKGLQLLTTPALKMINKDIYASNLYNLAVFNKFKYPLKNDQTQKFIIK</sequence>
<reference evidence="3 4" key="1">
    <citation type="submission" date="2019-03" db="EMBL/GenBank/DDBJ databases">
        <title>Genomic Encyclopedia of Type Strains, Phase IV (KMG-IV): sequencing the most valuable type-strain genomes for metagenomic binning, comparative biology and taxonomic classification.</title>
        <authorList>
            <person name="Goeker M."/>
        </authorList>
    </citation>
    <scope>NUCLEOTIDE SEQUENCE [LARGE SCALE GENOMIC DNA]</scope>
    <source>
        <strain evidence="3 4">DSM 24176</strain>
    </source>
</reference>
<comment type="function">
    <text evidence="2">Catalyzes the formation of N(4)-acetylcytidine (ac(4)C) at the wobble position of elongator tRNA(Met), using acetate and ATP as substrates. First activates an acetate ion to form acetyladenylate (Ac-AMP) and then transfers the acetyl group to tRNA to form ac(4)C34.</text>
</comment>
<dbReference type="Pfam" id="PF05636">
    <property type="entry name" value="HIGH_NTase1"/>
    <property type="match status" value="1"/>
</dbReference>
<dbReference type="GO" id="GO:0005737">
    <property type="term" value="C:cytoplasm"/>
    <property type="evidence" value="ECO:0007669"/>
    <property type="project" value="UniProtKB-SubCell"/>
</dbReference>
<comment type="catalytic activity">
    <reaction evidence="2">
        <text>cytidine(34) in elongator tRNA(Met) + acetate + ATP = N(4)-acetylcytidine(34) in elongator tRNA(Met) + AMP + diphosphate</text>
        <dbReference type="Rhea" id="RHEA:58144"/>
        <dbReference type="Rhea" id="RHEA-COMP:10693"/>
        <dbReference type="Rhea" id="RHEA-COMP:10694"/>
        <dbReference type="ChEBI" id="CHEBI:30089"/>
        <dbReference type="ChEBI" id="CHEBI:30616"/>
        <dbReference type="ChEBI" id="CHEBI:33019"/>
        <dbReference type="ChEBI" id="CHEBI:74900"/>
        <dbReference type="ChEBI" id="CHEBI:82748"/>
        <dbReference type="ChEBI" id="CHEBI:456215"/>
    </reaction>
</comment>
<dbReference type="GO" id="GO:0006400">
    <property type="term" value="P:tRNA modification"/>
    <property type="evidence" value="ECO:0007669"/>
    <property type="project" value="UniProtKB-UniRule"/>
</dbReference>
<name>A0A4R1N5P6_9FIRM</name>
<feature type="binding site" evidence="2">
    <location>
        <position position="194"/>
    </location>
    <ligand>
        <name>ATP</name>
        <dbReference type="ChEBI" id="CHEBI:30616"/>
    </ligand>
</feature>
<keyword evidence="2" id="KW-0067">ATP-binding</keyword>
<organism evidence="3 4">
    <name type="scientific">Natranaerovirga hydrolytica</name>
    <dbReference type="NCBI Taxonomy" id="680378"/>
    <lineage>
        <taxon>Bacteria</taxon>
        <taxon>Bacillati</taxon>
        <taxon>Bacillota</taxon>
        <taxon>Clostridia</taxon>
        <taxon>Lachnospirales</taxon>
        <taxon>Natranaerovirgaceae</taxon>
        <taxon>Natranaerovirga</taxon>
    </lineage>
</organism>
<comment type="subcellular location">
    <subcellularLocation>
        <location evidence="2">Cytoplasm</location>
    </subcellularLocation>
</comment>
<evidence type="ECO:0000256" key="1">
    <source>
        <dbReference type="ARBA" id="ARBA00022694"/>
    </source>
</evidence>
<dbReference type="EMBL" id="SMGQ01000011">
    <property type="protein sequence ID" value="TCK98319.1"/>
    <property type="molecule type" value="Genomic_DNA"/>
</dbReference>
<dbReference type="HAMAP" id="MF_01539">
    <property type="entry name" value="TmcAL"/>
    <property type="match status" value="1"/>
</dbReference>
<keyword evidence="2" id="KW-0820">tRNA-binding</keyword>
<dbReference type="GO" id="GO:0016740">
    <property type="term" value="F:transferase activity"/>
    <property type="evidence" value="ECO:0007669"/>
    <property type="project" value="UniProtKB-KW"/>
</dbReference>
<dbReference type="InterPro" id="IPR014729">
    <property type="entry name" value="Rossmann-like_a/b/a_fold"/>
</dbReference>
<comment type="caution">
    <text evidence="3">The sequence shown here is derived from an EMBL/GenBank/DDBJ whole genome shotgun (WGS) entry which is preliminary data.</text>
</comment>
<feature type="binding site" evidence="2">
    <location>
        <position position="169"/>
    </location>
    <ligand>
        <name>ATP</name>
        <dbReference type="ChEBI" id="CHEBI:30616"/>
    </ligand>
</feature>
<keyword evidence="2" id="KW-0694">RNA-binding</keyword>
<keyword evidence="1 2" id="KW-0819">tRNA processing</keyword>
<dbReference type="PANTHER" id="PTHR37825">
    <property type="entry name" value="TRNA(MET) CYTIDINE ACETATE LIGASE"/>
    <property type="match status" value="1"/>
</dbReference>
<dbReference type="NCBIfam" id="NF010191">
    <property type="entry name" value="PRK13670.1"/>
    <property type="match status" value="1"/>
</dbReference>
<dbReference type="GO" id="GO:0016879">
    <property type="term" value="F:ligase activity, forming carbon-nitrogen bonds"/>
    <property type="evidence" value="ECO:0007669"/>
    <property type="project" value="UniProtKB-UniRule"/>
</dbReference>
<feature type="binding site" evidence="2">
    <location>
        <position position="102"/>
    </location>
    <ligand>
        <name>ATP</name>
        <dbReference type="ChEBI" id="CHEBI:30616"/>
    </ligand>
</feature>
<dbReference type="GO" id="GO:0005524">
    <property type="term" value="F:ATP binding"/>
    <property type="evidence" value="ECO:0007669"/>
    <property type="project" value="UniProtKB-KW"/>
</dbReference>
<protein>
    <recommendedName>
        <fullName evidence="2">tRNA(Met) cytidine acetate ligase</fullName>
        <ecNumber evidence="2">6.3.4.-</ecNumber>
    </recommendedName>
</protein>
<dbReference type="InterPro" id="IPR008513">
    <property type="entry name" value="tRNA(Met)_cyd_acetate_ligase"/>
</dbReference>
<dbReference type="Proteomes" id="UP000294545">
    <property type="component" value="Unassembled WGS sequence"/>
</dbReference>
<evidence type="ECO:0000313" key="3">
    <source>
        <dbReference type="EMBL" id="TCK98319.1"/>
    </source>
</evidence>
<proteinExistence type="inferred from homology"/>
<keyword evidence="3" id="KW-0808">Transferase</keyword>
<feature type="binding site" evidence="2">
    <location>
        <begin position="7"/>
        <end position="20"/>
    </location>
    <ligand>
        <name>ATP</name>
        <dbReference type="ChEBI" id="CHEBI:30616"/>
    </ligand>
</feature>
<gene>
    <name evidence="2" type="primary">tmcAL</name>
    <name evidence="3" type="ORF">EDC19_0739</name>
</gene>
<dbReference type="Gene3D" id="3.40.50.620">
    <property type="entry name" value="HUPs"/>
    <property type="match status" value="1"/>
</dbReference>
<dbReference type="OrthoDB" id="9769796at2"/>
<dbReference type="AlphaFoldDB" id="A0A4R1N5P6"/>
<dbReference type="RefSeq" id="WP_132280671.1">
    <property type="nucleotide sequence ID" value="NZ_SMGQ01000011.1"/>
</dbReference>
<keyword evidence="4" id="KW-1185">Reference proteome</keyword>
<keyword evidence="2" id="KW-0436">Ligase</keyword>
<evidence type="ECO:0000313" key="4">
    <source>
        <dbReference type="Proteomes" id="UP000294545"/>
    </source>
</evidence>
<keyword evidence="2" id="KW-0547">Nucleotide-binding</keyword>
<comment type="similarity">
    <text evidence="2">Belongs to the TmcAL family.</text>
</comment>
<evidence type="ECO:0000256" key="2">
    <source>
        <dbReference type="HAMAP-Rule" id="MF_01539"/>
    </source>
</evidence>
<dbReference type="GO" id="GO:0000049">
    <property type="term" value="F:tRNA binding"/>
    <property type="evidence" value="ECO:0007669"/>
    <property type="project" value="UniProtKB-KW"/>
</dbReference>
<keyword evidence="2" id="KW-0963">Cytoplasm</keyword>
<dbReference type="EC" id="6.3.4.-" evidence="2"/>
<accession>A0A4R1N5P6</accession>
<dbReference type="SUPFAM" id="SSF52374">
    <property type="entry name" value="Nucleotidylyl transferase"/>
    <property type="match status" value="1"/>
</dbReference>
<comment type="caution">
    <text evidence="2">Lacks conserved residue(s) required for the propagation of feature annotation.</text>
</comment>